<evidence type="ECO:0000256" key="2">
    <source>
        <dbReference type="SAM" id="MobiDB-lite"/>
    </source>
</evidence>
<dbReference type="Proteomes" id="UP000518752">
    <property type="component" value="Unassembled WGS sequence"/>
</dbReference>
<sequence>MSKQGIGVGKCFVTLHSPQGVRISGSTVSRRRGGVGFKGIWWRKHGEGVGGSSELVQGQLSASKRSHSAGFISEKASGFQGLHPGSKVDSATGHVTLKKLEPWINDILPAITYLIRANTDLTCLLSGTAIKAVIAYVAEYMTKSGLKLHAIFDAIKTIFDTNTEVVNGPASTKDKGRTLLTKIVNLISTKLELGSPMISLYLLQNPDHYTSHIFVPFYWRTFVTEARRYWSPDNDTSTDKVLIVKKGNRYVAIASTHDYTFRPIEHEHFNLYEWVRRFKRQAKPKFKQNNTLSDEDLDDSELAENEKNTNQRKKHSGVLNFSDGHPLSSTHYPSCNRAWQKTVPNFIGGPLPRPDQGDQEYYHCTMLALFKPWRSGNDLKLPDQSWSNAFASTTFSEQDKLYIKNMNLRYECLDSRDDYRAQLLHEGNDSESAQGLPPHILNTLAALDDLLPSHIYDSDPTDANNDDSHSIVLFDPETGMKHGSRYIKAVREMNAMRDILFSCGWTTPVAGSGDPFQDIILPIQSLPIACRKPSEWEDTLKSMRNKILIERRAMQSSLSSSDHLRSSDLEYRPNVVEICDKSFFDRAGIDFGSLKQLTLEIIQDFSLNDEQERAFRLVCHHCSSACSDPLLMYIGGMGGTGKSQVIKALLQFFKAQNRAYAIVTSAPTGNAASLLGGSTYHFLLGINGRIEETPRSTMSEICSRLEGVEYLVLDEVSMVKCIEMYKISEQLAKIKNNSDAPFGKMSMVFAGDFAQLPPIGGESVSLYTQKSTSTTLDGQKKAIGKALWHQVINVVILRKNMRNAGLNQDDIKFRTALQNMRYKSCTDSDIRFLNSLVSSREPGKHFIGANPWRSAPIIVGENKQKDEINRLGCLRFAADTNQVLVRFYSEDTISVKKDTESENVATRKVKTSNITTINKDLQNILWDLPPSSHEYHAPPVLALCIGLPVIIRHNVATELHITKAQRGYVYLWHSSKGKFDHEILDVLFILLDEPPAPVHIEGLPPNVVPITRRSSKGYVHLPDDTKILVSRLQVDVLPGFAMTCHASQGQSLAWNAVALHTMDDHHAYYTALSRSRSSAGTVILQPFNASHITKGASGYLRQEFRELELLDDIMRLRYEGKLDSSVYGSTRKVLIESFLTWKGSLYVPPNVHPSIRWSNRDPYTQSHAPDIPWTILDKKKFDATLKLNNKCGKPIESAAPPISNSQKHSLSILPKSANKKRKTISPSSPDRSNSKSEPSAALGVASPSYAHTAGLQTPVQGSSGHSISPQNSSHPAALSPTGMSLTPTASPWRYNYMSPSTNHPTFSSIHGTMATPNPSPSVSVTTSSSLTQALFTPTGFPAASSSCYPMSTPFTSPTAISRQLLYPGYTANESPVCLKWSNNSCAYDALFLILRQIWLDIRLTLHQYPMLSTIVEGFRLNLLGEISLEQVRDAFRIAAVSHGFRWGSFTNGVDLTVLLLRLQHPCIQTILRCPLGHEQHRNVPHPQSSHFGPPGMQSDIQPLSTATWVNHIPRSSFNLCELCDQRRYREYSLLYPPPILSFNVEGLQSFNIDCHFGIDNGSHPIHYTLKGVSYFSSAYGHFISRFVDATGAVFAHDGLQNSGIPVRESDSFLDFNFQSALHGYSPSVLLYMMQTAD</sequence>
<proteinExistence type="inferred from homology"/>
<comment type="cofactor">
    <cofactor evidence="1">
        <name>Mg(2+)</name>
        <dbReference type="ChEBI" id="CHEBI:18420"/>
    </cofactor>
</comment>
<accession>A0A8H5HDS9</accession>
<protein>
    <recommendedName>
        <fullName evidence="1">ATP-dependent DNA helicase</fullName>
        <ecNumber evidence="1">5.6.2.3</ecNumber>
    </recommendedName>
</protein>
<dbReference type="EC" id="5.6.2.3" evidence="1"/>
<keyword evidence="1" id="KW-0233">DNA recombination</keyword>
<dbReference type="GO" id="GO:0043139">
    <property type="term" value="F:5'-3' DNA helicase activity"/>
    <property type="evidence" value="ECO:0007669"/>
    <property type="project" value="UniProtKB-EC"/>
</dbReference>
<dbReference type="Gene3D" id="3.40.50.300">
    <property type="entry name" value="P-loop containing nucleotide triphosphate hydrolases"/>
    <property type="match status" value="1"/>
</dbReference>
<keyword evidence="1" id="KW-0378">Hydrolase</keyword>
<organism evidence="4 5">
    <name type="scientific">Collybiopsis confluens</name>
    <dbReference type="NCBI Taxonomy" id="2823264"/>
    <lineage>
        <taxon>Eukaryota</taxon>
        <taxon>Fungi</taxon>
        <taxon>Dikarya</taxon>
        <taxon>Basidiomycota</taxon>
        <taxon>Agaricomycotina</taxon>
        <taxon>Agaricomycetes</taxon>
        <taxon>Agaricomycetidae</taxon>
        <taxon>Agaricales</taxon>
        <taxon>Marasmiineae</taxon>
        <taxon>Omphalotaceae</taxon>
        <taxon>Collybiopsis</taxon>
    </lineage>
</organism>
<feature type="domain" description="DNA helicase Pif1-like DEAD-box helicase" evidence="3">
    <location>
        <begin position="607"/>
        <end position="810"/>
    </location>
</feature>
<dbReference type="GO" id="GO:0006310">
    <property type="term" value="P:DNA recombination"/>
    <property type="evidence" value="ECO:0007669"/>
    <property type="project" value="UniProtKB-KW"/>
</dbReference>
<keyword evidence="5" id="KW-1185">Reference proteome</keyword>
<feature type="region of interest" description="Disordered" evidence="2">
    <location>
        <begin position="1254"/>
        <end position="1284"/>
    </location>
</feature>
<comment type="caution">
    <text evidence="4">The sequence shown here is derived from an EMBL/GenBank/DDBJ whole genome shotgun (WGS) entry which is preliminary data.</text>
</comment>
<dbReference type="GO" id="GO:0000723">
    <property type="term" value="P:telomere maintenance"/>
    <property type="evidence" value="ECO:0007669"/>
    <property type="project" value="InterPro"/>
</dbReference>
<comment type="catalytic activity">
    <reaction evidence="1">
        <text>ATP + H2O = ADP + phosphate + H(+)</text>
        <dbReference type="Rhea" id="RHEA:13065"/>
        <dbReference type="ChEBI" id="CHEBI:15377"/>
        <dbReference type="ChEBI" id="CHEBI:15378"/>
        <dbReference type="ChEBI" id="CHEBI:30616"/>
        <dbReference type="ChEBI" id="CHEBI:43474"/>
        <dbReference type="ChEBI" id="CHEBI:456216"/>
        <dbReference type="EC" id="5.6.2.3"/>
    </reaction>
</comment>
<evidence type="ECO:0000313" key="4">
    <source>
        <dbReference type="EMBL" id="KAF5381447.1"/>
    </source>
</evidence>
<feature type="compositionally biased region" description="Polar residues" evidence="2">
    <location>
        <begin position="1254"/>
        <end position="1274"/>
    </location>
</feature>
<keyword evidence="1" id="KW-0234">DNA repair</keyword>
<comment type="similarity">
    <text evidence="1">Belongs to the helicase family.</text>
</comment>
<dbReference type="Pfam" id="PF05970">
    <property type="entry name" value="PIF1"/>
    <property type="match status" value="1"/>
</dbReference>
<dbReference type="GO" id="GO:0005524">
    <property type="term" value="F:ATP binding"/>
    <property type="evidence" value="ECO:0007669"/>
    <property type="project" value="UniProtKB-KW"/>
</dbReference>
<evidence type="ECO:0000256" key="1">
    <source>
        <dbReference type="RuleBase" id="RU363044"/>
    </source>
</evidence>
<evidence type="ECO:0000313" key="5">
    <source>
        <dbReference type="Proteomes" id="UP000518752"/>
    </source>
</evidence>
<dbReference type="GO" id="GO:0006281">
    <property type="term" value="P:DNA repair"/>
    <property type="evidence" value="ECO:0007669"/>
    <property type="project" value="UniProtKB-KW"/>
</dbReference>
<dbReference type="OrthoDB" id="3259294at2759"/>
<dbReference type="PANTHER" id="PTHR47642">
    <property type="entry name" value="ATP-DEPENDENT DNA HELICASE"/>
    <property type="match status" value="1"/>
</dbReference>
<reference evidence="4 5" key="1">
    <citation type="journal article" date="2020" name="ISME J.">
        <title>Uncovering the hidden diversity of litter-decomposition mechanisms in mushroom-forming fungi.</title>
        <authorList>
            <person name="Floudas D."/>
            <person name="Bentzer J."/>
            <person name="Ahren D."/>
            <person name="Johansson T."/>
            <person name="Persson P."/>
            <person name="Tunlid A."/>
        </authorList>
    </citation>
    <scope>NUCLEOTIDE SEQUENCE [LARGE SCALE GENOMIC DNA]</scope>
    <source>
        <strain evidence="4 5">CBS 406.79</strain>
    </source>
</reference>
<feature type="region of interest" description="Disordered" evidence="2">
    <location>
        <begin position="1195"/>
        <end position="1242"/>
    </location>
</feature>
<gene>
    <name evidence="4" type="ORF">D9757_009020</name>
</gene>
<dbReference type="InterPro" id="IPR010285">
    <property type="entry name" value="DNA_helicase_pif1-like_DEAD"/>
</dbReference>
<feature type="compositionally biased region" description="Low complexity" evidence="2">
    <location>
        <begin position="1225"/>
        <end position="1239"/>
    </location>
</feature>
<keyword evidence="1" id="KW-0227">DNA damage</keyword>
<dbReference type="InterPro" id="IPR027417">
    <property type="entry name" value="P-loop_NTPase"/>
</dbReference>
<keyword evidence="1" id="KW-0067">ATP-binding</keyword>
<dbReference type="EMBL" id="JAACJN010000058">
    <property type="protein sequence ID" value="KAF5381447.1"/>
    <property type="molecule type" value="Genomic_DNA"/>
</dbReference>
<keyword evidence="1" id="KW-0547">Nucleotide-binding</keyword>
<dbReference type="SUPFAM" id="SSF52540">
    <property type="entry name" value="P-loop containing nucleoside triphosphate hydrolases"/>
    <property type="match status" value="2"/>
</dbReference>
<name>A0A8H5HDS9_9AGAR</name>
<dbReference type="GO" id="GO:0016787">
    <property type="term" value="F:hydrolase activity"/>
    <property type="evidence" value="ECO:0007669"/>
    <property type="project" value="UniProtKB-KW"/>
</dbReference>
<dbReference type="InterPro" id="IPR051055">
    <property type="entry name" value="PIF1_helicase"/>
</dbReference>
<keyword evidence="1" id="KW-0347">Helicase</keyword>
<evidence type="ECO:0000259" key="3">
    <source>
        <dbReference type="Pfam" id="PF05970"/>
    </source>
</evidence>